<comment type="cofactor">
    <cofactor evidence="9">
        <name>a divalent metal cation</name>
        <dbReference type="ChEBI" id="CHEBI:60240"/>
    </cofactor>
    <text evidence="9">Binds 1 divalent metal cation per subunit.</text>
</comment>
<reference evidence="11 12" key="1">
    <citation type="submission" date="2016-10" db="EMBL/GenBank/DDBJ databases">
        <authorList>
            <person name="de Groot N.N."/>
        </authorList>
    </citation>
    <scope>NUCLEOTIDE SEQUENCE [LARGE SCALE GENOMIC DNA]</scope>
    <source>
        <strain evidence="11 12">DSM 5885</strain>
    </source>
</reference>
<dbReference type="GO" id="GO:0004309">
    <property type="term" value="F:exopolyphosphatase activity"/>
    <property type="evidence" value="ECO:0007669"/>
    <property type="project" value="TreeGrafter"/>
</dbReference>
<dbReference type="EMBL" id="FNCY01000013">
    <property type="protein sequence ID" value="SDI14365.1"/>
    <property type="molecule type" value="Genomic_DNA"/>
</dbReference>
<dbReference type="InterPro" id="IPR002828">
    <property type="entry name" value="SurE-like_Pase/nucleotidase"/>
</dbReference>
<dbReference type="STRING" id="83767.SAMN05660652_02942"/>
<dbReference type="HAMAP" id="MF_00060">
    <property type="entry name" value="SurE"/>
    <property type="match status" value="1"/>
</dbReference>
<dbReference type="PANTHER" id="PTHR30457:SF12">
    <property type="entry name" value="5'_3'-NUCLEOTIDASE SURE"/>
    <property type="match status" value="1"/>
</dbReference>
<comment type="catalytic activity">
    <reaction evidence="1 9">
        <text>a ribonucleoside 5'-phosphate + H2O = a ribonucleoside + phosphate</text>
        <dbReference type="Rhea" id="RHEA:12484"/>
        <dbReference type="ChEBI" id="CHEBI:15377"/>
        <dbReference type="ChEBI" id="CHEBI:18254"/>
        <dbReference type="ChEBI" id="CHEBI:43474"/>
        <dbReference type="ChEBI" id="CHEBI:58043"/>
        <dbReference type="EC" id="3.1.3.5"/>
    </reaction>
</comment>
<evidence type="ECO:0000256" key="5">
    <source>
        <dbReference type="ARBA" id="ARBA00022490"/>
    </source>
</evidence>
<dbReference type="NCBIfam" id="NF001489">
    <property type="entry name" value="PRK00346.1-3"/>
    <property type="match status" value="1"/>
</dbReference>
<dbReference type="InterPro" id="IPR030048">
    <property type="entry name" value="SurE"/>
</dbReference>
<dbReference type="Pfam" id="PF01975">
    <property type="entry name" value="SurE"/>
    <property type="match status" value="1"/>
</dbReference>
<evidence type="ECO:0000256" key="9">
    <source>
        <dbReference type="HAMAP-Rule" id="MF_00060"/>
    </source>
</evidence>
<comment type="function">
    <text evidence="9">Nucleotidase that shows phosphatase activity on nucleoside 5'-monophosphates.</text>
</comment>
<evidence type="ECO:0000256" key="3">
    <source>
        <dbReference type="ARBA" id="ARBA00004496"/>
    </source>
</evidence>
<evidence type="ECO:0000256" key="8">
    <source>
        <dbReference type="ARBA" id="ARBA00022801"/>
    </source>
</evidence>
<dbReference type="AlphaFoldDB" id="A0A1G8I5X4"/>
<evidence type="ECO:0000313" key="12">
    <source>
        <dbReference type="Proteomes" id="UP000198607"/>
    </source>
</evidence>
<keyword evidence="5 9" id="KW-0963">Cytoplasm</keyword>
<dbReference type="OrthoDB" id="9780815at2"/>
<evidence type="ECO:0000256" key="6">
    <source>
        <dbReference type="ARBA" id="ARBA00022723"/>
    </source>
</evidence>
<feature type="domain" description="Survival protein SurE-like phosphatase/nucleotidase" evidence="10">
    <location>
        <begin position="3"/>
        <end position="187"/>
    </location>
</feature>
<comment type="cofactor">
    <cofactor evidence="2">
        <name>Mg(2+)</name>
        <dbReference type="ChEBI" id="CHEBI:18420"/>
    </cofactor>
</comment>
<comment type="subcellular location">
    <subcellularLocation>
        <location evidence="3 9">Cytoplasm</location>
    </subcellularLocation>
</comment>
<dbReference type="GO" id="GO:0008253">
    <property type="term" value="F:5'-nucleotidase activity"/>
    <property type="evidence" value="ECO:0007669"/>
    <property type="project" value="UniProtKB-UniRule"/>
</dbReference>
<evidence type="ECO:0000313" key="11">
    <source>
        <dbReference type="EMBL" id="SDI14365.1"/>
    </source>
</evidence>
<gene>
    <name evidence="9" type="primary">surE</name>
    <name evidence="11" type="ORF">SAMN05660652_02942</name>
</gene>
<dbReference type="EC" id="3.1.3.5" evidence="9"/>
<dbReference type="Gene3D" id="3.40.1210.10">
    <property type="entry name" value="Survival protein SurE-like phosphatase/nucleotidase"/>
    <property type="match status" value="1"/>
</dbReference>
<evidence type="ECO:0000259" key="10">
    <source>
        <dbReference type="Pfam" id="PF01975"/>
    </source>
</evidence>
<evidence type="ECO:0000256" key="1">
    <source>
        <dbReference type="ARBA" id="ARBA00000815"/>
    </source>
</evidence>
<dbReference type="NCBIfam" id="NF001490">
    <property type="entry name" value="PRK00346.1-4"/>
    <property type="match status" value="1"/>
</dbReference>
<evidence type="ECO:0000256" key="2">
    <source>
        <dbReference type="ARBA" id="ARBA00001946"/>
    </source>
</evidence>
<feature type="binding site" evidence="9">
    <location>
        <position position="8"/>
    </location>
    <ligand>
        <name>a divalent metal cation</name>
        <dbReference type="ChEBI" id="CHEBI:60240"/>
    </ligand>
</feature>
<evidence type="ECO:0000256" key="7">
    <source>
        <dbReference type="ARBA" id="ARBA00022741"/>
    </source>
</evidence>
<feature type="binding site" evidence="9">
    <location>
        <position position="91"/>
    </location>
    <ligand>
        <name>a divalent metal cation</name>
        <dbReference type="ChEBI" id="CHEBI:60240"/>
    </ligand>
</feature>
<evidence type="ECO:0000256" key="4">
    <source>
        <dbReference type="ARBA" id="ARBA00011062"/>
    </source>
</evidence>
<protein>
    <recommendedName>
        <fullName evidence="9">5'-nucleotidase SurE</fullName>
        <ecNumber evidence="9">3.1.3.5</ecNumber>
    </recommendedName>
    <alternativeName>
        <fullName evidence="9">Nucleoside 5'-monophosphate phosphohydrolase</fullName>
    </alternativeName>
</protein>
<organism evidence="11 12">
    <name type="scientific">Propionivibrio dicarboxylicus</name>
    <dbReference type="NCBI Taxonomy" id="83767"/>
    <lineage>
        <taxon>Bacteria</taxon>
        <taxon>Pseudomonadati</taxon>
        <taxon>Pseudomonadota</taxon>
        <taxon>Betaproteobacteria</taxon>
        <taxon>Rhodocyclales</taxon>
        <taxon>Rhodocyclaceae</taxon>
        <taxon>Propionivibrio</taxon>
    </lineage>
</organism>
<proteinExistence type="inferred from homology"/>
<feature type="binding site" evidence="9">
    <location>
        <position position="9"/>
    </location>
    <ligand>
        <name>a divalent metal cation</name>
        <dbReference type="ChEBI" id="CHEBI:60240"/>
    </ligand>
</feature>
<accession>A0A1G8I5X4</accession>
<keyword evidence="8 9" id="KW-0378">Hydrolase</keyword>
<dbReference type="SUPFAM" id="SSF64167">
    <property type="entry name" value="SurE-like"/>
    <property type="match status" value="1"/>
</dbReference>
<dbReference type="PANTHER" id="PTHR30457">
    <property type="entry name" value="5'-NUCLEOTIDASE SURE"/>
    <property type="match status" value="1"/>
</dbReference>
<dbReference type="RefSeq" id="WP_091938659.1">
    <property type="nucleotide sequence ID" value="NZ_FNCY01000013.1"/>
</dbReference>
<dbReference type="NCBIfam" id="TIGR00087">
    <property type="entry name" value="surE"/>
    <property type="match status" value="1"/>
</dbReference>
<dbReference type="GO" id="GO:0005737">
    <property type="term" value="C:cytoplasm"/>
    <property type="evidence" value="ECO:0007669"/>
    <property type="project" value="UniProtKB-SubCell"/>
</dbReference>
<keyword evidence="7 9" id="KW-0547">Nucleotide-binding</keyword>
<dbReference type="InterPro" id="IPR036523">
    <property type="entry name" value="SurE-like_sf"/>
</dbReference>
<keyword evidence="6 9" id="KW-0479">Metal-binding</keyword>
<name>A0A1G8I5X4_9RHOO</name>
<dbReference type="GO" id="GO:0046872">
    <property type="term" value="F:metal ion binding"/>
    <property type="evidence" value="ECO:0007669"/>
    <property type="project" value="UniProtKB-UniRule"/>
</dbReference>
<comment type="similarity">
    <text evidence="4 9">Belongs to the SurE nucleotidase family.</text>
</comment>
<sequence>MRILLSNDDGYFSPGIDCLAKTLSQIAEVTVVAPECDRSGASNSLTLDRPLSLRRAANGFYYVNGTPTDCVHLAVSGMLDQLPDMVVAGINLGANMGDDTLYSGTVAAATEGFLLGVPSIAVSLCSKVGRHFDSAARVALDLVQRLQARTLQDKNSEPVLLNVNVPDEPWEALQGTVVTRLGKRHKAEPVVRAVTPRHETVYWVGAAGEAQDAGEGTDFHAVANHRISVTPLQVDLTHSAQLPMIRNLLAK</sequence>
<dbReference type="GO" id="GO:0000166">
    <property type="term" value="F:nucleotide binding"/>
    <property type="evidence" value="ECO:0007669"/>
    <property type="project" value="UniProtKB-KW"/>
</dbReference>
<feature type="binding site" evidence="9">
    <location>
        <position position="39"/>
    </location>
    <ligand>
        <name>a divalent metal cation</name>
        <dbReference type="ChEBI" id="CHEBI:60240"/>
    </ligand>
</feature>
<dbReference type="GO" id="GO:0008254">
    <property type="term" value="F:3'-nucleotidase activity"/>
    <property type="evidence" value="ECO:0007669"/>
    <property type="project" value="TreeGrafter"/>
</dbReference>
<dbReference type="Proteomes" id="UP000198607">
    <property type="component" value="Unassembled WGS sequence"/>
</dbReference>
<keyword evidence="12" id="KW-1185">Reference proteome</keyword>
<dbReference type="FunFam" id="3.40.1210.10:FF:000001">
    <property type="entry name" value="5'/3'-nucleotidase SurE"/>
    <property type="match status" value="1"/>
</dbReference>